<evidence type="ECO:0000256" key="3">
    <source>
        <dbReference type="ARBA" id="ARBA00022989"/>
    </source>
</evidence>
<evidence type="ECO:0000313" key="6">
    <source>
        <dbReference type="EMBL" id="GMS94895.1"/>
    </source>
</evidence>
<sequence>TPYRKILLSSPVHAVMLCHFAFSFSTSLMQAYLPLFLRDLGLPIKTIGWYTLTPFLAQIVAKAFVGLAVDYTVANGIMTLTNATRAAQSMGVFGSSIMLLLLPFLPNCDNPTISFYILLVYGVLYSGGTCGFYTSMLSISPDHIGTLSSIAGVTRIVSSVVATLIVNGLTSMVN</sequence>
<keyword evidence="3 5" id="KW-1133">Transmembrane helix</keyword>
<dbReference type="SUPFAM" id="SSF103473">
    <property type="entry name" value="MFS general substrate transporter"/>
    <property type="match status" value="1"/>
</dbReference>
<dbReference type="PANTHER" id="PTHR11662:SF405">
    <property type="entry name" value="PROTEIN CBG12249"/>
    <property type="match status" value="1"/>
</dbReference>
<dbReference type="EMBL" id="BTSX01000004">
    <property type="protein sequence ID" value="GMS94895.1"/>
    <property type="molecule type" value="Genomic_DNA"/>
</dbReference>
<evidence type="ECO:0008006" key="8">
    <source>
        <dbReference type="Google" id="ProtNLM"/>
    </source>
</evidence>
<evidence type="ECO:0000313" key="7">
    <source>
        <dbReference type="Proteomes" id="UP001432027"/>
    </source>
</evidence>
<dbReference type="GO" id="GO:0022857">
    <property type="term" value="F:transmembrane transporter activity"/>
    <property type="evidence" value="ECO:0007669"/>
    <property type="project" value="TreeGrafter"/>
</dbReference>
<name>A0AAV5TKE7_9BILA</name>
<proteinExistence type="predicted"/>
<keyword evidence="2 5" id="KW-0812">Transmembrane</keyword>
<feature type="transmembrane region" description="Helical" evidence="5">
    <location>
        <begin position="12"/>
        <end position="35"/>
    </location>
</feature>
<dbReference type="InterPro" id="IPR036259">
    <property type="entry name" value="MFS_trans_sf"/>
</dbReference>
<feature type="transmembrane region" description="Helical" evidence="5">
    <location>
        <begin position="55"/>
        <end position="74"/>
    </location>
</feature>
<feature type="non-terminal residue" evidence="6">
    <location>
        <position position="1"/>
    </location>
</feature>
<feature type="non-terminal residue" evidence="6">
    <location>
        <position position="174"/>
    </location>
</feature>
<dbReference type="Gene3D" id="1.20.1250.20">
    <property type="entry name" value="MFS general substrate transporter like domains"/>
    <property type="match status" value="1"/>
</dbReference>
<evidence type="ECO:0000256" key="2">
    <source>
        <dbReference type="ARBA" id="ARBA00022692"/>
    </source>
</evidence>
<feature type="transmembrane region" description="Helical" evidence="5">
    <location>
        <begin position="113"/>
        <end position="134"/>
    </location>
</feature>
<accession>A0AAV5TKE7</accession>
<keyword evidence="4 5" id="KW-0472">Membrane</keyword>
<dbReference type="GO" id="GO:0006820">
    <property type="term" value="P:monoatomic anion transport"/>
    <property type="evidence" value="ECO:0007669"/>
    <property type="project" value="TreeGrafter"/>
</dbReference>
<dbReference type="AlphaFoldDB" id="A0AAV5TKE7"/>
<dbReference type="GO" id="GO:0016020">
    <property type="term" value="C:membrane"/>
    <property type="evidence" value="ECO:0007669"/>
    <property type="project" value="UniProtKB-SubCell"/>
</dbReference>
<evidence type="ECO:0000256" key="4">
    <source>
        <dbReference type="ARBA" id="ARBA00023136"/>
    </source>
</evidence>
<organism evidence="6 7">
    <name type="scientific">Pristionchus entomophagus</name>
    <dbReference type="NCBI Taxonomy" id="358040"/>
    <lineage>
        <taxon>Eukaryota</taxon>
        <taxon>Metazoa</taxon>
        <taxon>Ecdysozoa</taxon>
        <taxon>Nematoda</taxon>
        <taxon>Chromadorea</taxon>
        <taxon>Rhabditida</taxon>
        <taxon>Rhabditina</taxon>
        <taxon>Diplogasteromorpha</taxon>
        <taxon>Diplogasteroidea</taxon>
        <taxon>Neodiplogasteridae</taxon>
        <taxon>Pristionchus</taxon>
    </lineage>
</organism>
<comment type="subcellular location">
    <subcellularLocation>
        <location evidence="1">Membrane</location>
        <topology evidence="1">Multi-pass membrane protein</topology>
    </subcellularLocation>
</comment>
<keyword evidence="7" id="KW-1185">Reference proteome</keyword>
<gene>
    <name evidence="6" type="ORF">PENTCL1PPCAC_17070</name>
</gene>
<feature type="transmembrane region" description="Helical" evidence="5">
    <location>
        <begin position="146"/>
        <end position="166"/>
    </location>
</feature>
<feature type="transmembrane region" description="Helical" evidence="5">
    <location>
        <begin position="86"/>
        <end position="107"/>
    </location>
</feature>
<evidence type="ECO:0000256" key="1">
    <source>
        <dbReference type="ARBA" id="ARBA00004141"/>
    </source>
</evidence>
<comment type="caution">
    <text evidence="6">The sequence shown here is derived from an EMBL/GenBank/DDBJ whole genome shotgun (WGS) entry which is preliminary data.</text>
</comment>
<dbReference type="Proteomes" id="UP001432027">
    <property type="component" value="Unassembled WGS sequence"/>
</dbReference>
<dbReference type="InterPro" id="IPR050382">
    <property type="entry name" value="MFS_Na/Anion_cotransporter"/>
</dbReference>
<reference evidence="6" key="1">
    <citation type="submission" date="2023-10" db="EMBL/GenBank/DDBJ databases">
        <title>Genome assembly of Pristionchus species.</title>
        <authorList>
            <person name="Yoshida K."/>
            <person name="Sommer R.J."/>
        </authorList>
    </citation>
    <scope>NUCLEOTIDE SEQUENCE</scope>
    <source>
        <strain evidence="6">RS0144</strain>
    </source>
</reference>
<evidence type="ECO:0000256" key="5">
    <source>
        <dbReference type="SAM" id="Phobius"/>
    </source>
</evidence>
<protein>
    <recommendedName>
        <fullName evidence="8">Membrane transporter</fullName>
    </recommendedName>
</protein>
<dbReference type="PANTHER" id="PTHR11662">
    <property type="entry name" value="SOLUTE CARRIER FAMILY 17"/>
    <property type="match status" value="1"/>
</dbReference>